<sequence>MLRLDRRGRHHLDVRDQRRQRRQPPLPRHGRADEGMRRPLRPAFRLHRRHLAARRTRRRLGSFPAPAGHLDAARNRLVHVARRGGKNRPPVPPLSQARLFH</sequence>
<proteinExistence type="predicted"/>
<dbReference type="AlphaFoldDB" id="A4U5I0"/>
<gene>
    <name evidence="2" type="ORF">MGR_4205</name>
</gene>
<dbReference type="EMBL" id="CU459003">
    <property type="protein sequence ID" value="CAM78137.1"/>
    <property type="molecule type" value="Genomic_DNA"/>
</dbReference>
<organism evidence="2">
    <name type="scientific">Magnetospirillum gryphiswaldense</name>
    <dbReference type="NCBI Taxonomy" id="55518"/>
    <lineage>
        <taxon>Bacteria</taxon>
        <taxon>Pseudomonadati</taxon>
        <taxon>Pseudomonadota</taxon>
        <taxon>Alphaproteobacteria</taxon>
        <taxon>Rhodospirillales</taxon>
        <taxon>Rhodospirillaceae</taxon>
        <taxon>Magnetospirillum</taxon>
    </lineage>
</organism>
<accession>A4U5I0</accession>
<protein>
    <submittedName>
        <fullName evidence="2">Uncharacterized protein</fullName>
    </submittedName>
</protein>
<reference evidence="2" key="1">
    <citation type="journal article" date="2007" name="J. Bacteriol.">
        <title>Comparative genome analysis of four magnetotactic bacteria reveals a complex set of group-specific genes implicated in magnetosome biomineralization and function.</title>
        <authorList>
            <person name="Richter M."/>
            <person name="Kube M."/>
            <person name="Bazylinski D.A."/>
            <person name="Lombardot T."/>
            <person name="Gloeckner F.O."/>
            <person name="Reinhardt R."/>
            <person name="Schueler D."/>
        </authorList>
    </citation>
    <scope>NUCLEOTIDE SEQUENCE</scope>
    <source>
        <strain evidence="2">MSR-1</strain>
    </source>
</reference>
<name>A4U5I0_9PROT</name>
<evidence type="ECO:0000313" key="2">
    <source>
        <dbReference type="EMBL" id="CAM78137.1"/>
    </source>
</evidence>
<evidence type="ECO:0000256" key="1">
    <source>
        <dbReference type="SAM" id="MobiDB-lite"/>
    </source>
</evidence>
<feature type="region of interest" description="Disordered" evidence="1">
    <location>
        <begin position="1"/>
        <end position="44"/>
    </location>
</feature>
<feature type="region of interest" description="Disordered" evidence="1">
    <location>
        <begin position="81"/>
        <end position="101"/>
    </location>
</feature>
<feature type="compositionally biased region" description="Basic residues" evidence="1">
    <location>
        <begin position="1"/>
        <end position="10"/>
    </location>
</feature>